<evidence type="ECO:0000313" key="3">
    <source>
        <dbReference type="Proteomes" id="UP001523216"/>
    </source>
</evidence>
<dbReference type="Proteomes" id="UP001523216">
    <property type="component" value="Unassembled WGS sequence"/>
</dbReference>
<evidence type="ECO:0000313" key="2">
    <source>
        <dbReference type="EMBL" id="MCM4084280.1"/>
    </source>
</evidence>
<sequence>MISDYLANAGYLAKYATKSTEATGFPSTRITSDTIDEHDPDGDHIARLITACWRLGRPIPQPTARSQPPADRPTRSNGNPFGEPWDCPDCGTHTRYRACPVCVAERQGSLDSKTANTGTPTNPYVRLRRWAHRFGFAGHFLTKTRRRVVRFTPLRDTRINFRRAEDQAAAAMAQSQARRTASRTAG</sequence>
<reference evidence="2 3" key="1">
    <citation type="submission" date="2022-06" db="EMBL/GenBank/DDBJ databases">
        <title>Actinoplanes abujensis sp. nov., isolated from Nigerian arid soil.</title>
        <authorList>
            <person name="Ding P."/>
        </authorList>
    </citation>
    <scope>NUCLEOTIDE SEQUENCE [LARGE SCALE GENOMIC DNA]</scope>
    <source>
        <strain evidence="3">TRM88002</strain>
    </source>
</reference>
<protein>
    <submittedName>
        <fullName evidence="2">Uncharacterized protein</fullName>
    </submittedName>
</protein>
<dbReference type="Pfam" id="PF20199">
    <property type="entry name" value="RepSA"/>
    <property type="match status" value="2"/>
</dbReference>
<dbReference type="InterPro" id="IPR046828">
    <property type="entry name" value="RepSA"/>
</dbReference>
<comment type="caution">
    <text evidence="2">The sequence shown here is derived from an EMBL/GenBank/DDBJ whole genome shotgun (WGS) entry which is preliminary data.</text>
</comment>
<feature type="region of interest" description="Disordered" evidence="1">
    <location>
        <begin position="58"/>
        <end position="83"/>
    </location>
</feature>
<accession>A0ABT0YE00</accession>
<dbReference type="EMBL" id="JAMQOL010000074">
    <property type="protein sequence ID" value="MCM4084280.1"/>
    <property type="molecule type" value="Genomic_DNA"/>
</dbReference>
<gene>
    <name evidence="2" type="ORF">LXN57_42785</name>
</gene>
<proteinExistence type="predicted"/>
<organism evidence="2 3">
    <name type="scientific">Paractinoplanes hotanensis</name>
    <dbReference type="NCBI Taxonomy" id="2906497"/>
    <lineage>
        <taxon>Bacteria</taxon>
        <taxon>Bacillati</taxon>
        <taxon>Actinomycetota</taxon>
        <taxon>Actinomycetes</taxon>
        <taxon>Micromonosporales</taxon>
        <taxon>Micromonosporaceae</taxon>
        <taxon>Paractinoplanes</taxon>
    </lineage>
</organism>
<name>A0ABT0YE00_9ACTN</name>
<evidence type="ECO:0000256" key="1">
    <source>
        <dbReference type="SAM" id="MobiDB-lite"/>
    </source>
</evidence>
<keyword evidence="3" id="KW-1185">Reference proteome</keyword>